<dbReference type="InterPro" id="IPR039156">
    <property type="entry name" value="PHAF1/BROMI"/>
</dbReference>
<evidence type="ECO:0000313" key="3">
    <source>
        <dbReference type="EMBL" id="CCX07938.1"/>
    </source>
</evidence>
<dbReference type="OrthoDB" id="411211at2759"/>
<dbReference type="OMA" id="YRKNDQK"/>
<dbReference type="InterPro" id="IPR005373">
    <property type="entry name" value="PHAF1"/>
</dbReference>
<dbReference type="STRING" id="1076935.U4L103"/>
<dbReference type="PANTHER" id="PTHR13465:SF2">
    <property type="entry name" value="PHAGOSOME ASSEMBLY FACTOR 1"/>
    <property type="match status" value="1"/>
</dbReference>
<dbReference type="PANTHER" id="PTHR13465">
    <property type="entry name" value="UPF0183 PROTEIN"/>
    <property type="match status" value="1"/>
</dbReference>
<proteinExistence type="inferred from homology"/>
<dbReference type="GO" id="GO:0043001">
    <property type="term" value="P:Golgi to plasma membrane protein transport"/>
    <property type="evidence" value="ECO:0007669"/>
    <property type="project" value="TreeGrafter"/>
</dbReference>
<keyword evidence="4" id="KW-1185">Reference proteome</keyword>
<feature type="region of interest" description="Disordered" evidence="2">
    <location>
        <begin position="269"/>
        <end position="293"/>
    </location>
</feature>
<evidence type="ECO:0000256" key="2">
    <source>
        <dbReference type="SAM" id="MobiDB-lite"/>
    </source>
</evidence>
<name>U4L103_PYROM</name>
<dbReference type="EMBL" id="HF935383">
    <property type="protein sequence ID" value="CCX07938.1"/>
    <property type="molecule type" value="Genomic_DNA"/>
</dbReference>
<protein>
    <submittedName>
        <fullName evidence="3">Similar to UPF0183 protein At3g51130 acc. no. Q9SD33</fullName>
    </submittedName>
</protein>
<evidence type="ECO:0000256" key="1">
    <source>
        <dbReference type="ARBA" id="ARBA00024339"/>
    </source>
</evidence>
<organism evidence="3 4">
    <name type="scientific">Pyronema omphalodes (strain CBS 100304)</name>
    <name type="common">Pyronema confluens</name>
    <dbReference type="NCBI Taxonomy" id="1076935"/>
    <lineage>
        <taxon>Eukaryota</taxon>
        <taxon>Fungi</taxon>
        <taxon>Dikarya</taxon>
        <taxon>Ascomycota</taxon>
        <taxon>Pezizomycotina</taxon>
        <taxon>Pezizomycetes</taxon>
        <taxon>Pezizales</taxon>
        <taxon>Pyronemataceae</taxon>
        <taxon>Pyronema</taxon>
    </lineage>
</organism>
<gene>
    <name evidence="3" type="ORF">PCON_07527</name>
</gene>
<dbReference type="GO" id="GO:0005802">
    <property type="term" value="C:trans-Golgi network"/>
    <property type="evidence" value="ECO:0007669"/>
    <property type="project" value="TreeGrafter"/>
</dbReference>
<dbReference type="AlphaFoldDB" id="U4L103"/>
<dbReference type="eggNOG" id="KOG2819">
    <property type="taxonomic scope" value="Eukaryota"/>
</dbReference>
<accession>U4L103</accession>
<comment type="similarity">
    <text evidence="1">Belongs to the PHAF1 family.</text>
</comment>
<sequence>MATAPGAPAICNPGKSLGFIALGSSLHHILGRLRTLNKVFTSISTIYEPGSPLGAPVIILLSNNGIRLRFDGADQRLRLIEILDFQLCPLLYNSRDMVKTGPGCSGGPTFKSIYNKIFGPTYPGEYIASSSLYVLSYPGVAFSFPVKNWRDDIPFDQQLSAPDASSAVSMAIFNGSSWAEARDDLFTRPVAAPRIPHINGPNARQSPANDEVESIKIHDSTLIEVLRRHNPSFWITLGSTTPQDLIMELGPPDVIYRKSDHRLSIHRAGDGDEAAGASDPHSSSDDDHDASGSAGAALGQGDCFYNYFSLGFDVFLSASKSASHPVATKIIIHGNVPGSYLFQRYRRCRWVIQWPGMEEIHSEMEFGEALERLRKRFGGGQKPMPLSRGNDSPSSSCELLGGWEEGDMPVLKQIAGGVEMRDFGNTELYGFPGFIFEVLKNKSISCLTVF</sequence>
<reference evidence="3 4" key="1">
    <citation type="journal article" date="2013" name="PLoS Genet.">
        <title>The genome and development-dependent transcriptomes of Pyronema confluens: a window into fungal evolution.</title>
        <authorList>
            <person name="Traeger S."/>
            <person name="Altegoer F."/>
            <person name="Freitag M."/>
            <person name="Gabaldon T."/>
            <person name="Kempken F."/>
            <person name="Kumar A."/>
            <person name="Marcet-Houben M."/>
            <person name="Poggeler S."/>
            <person name="Stajich J.E."/>
            <person name="Nowrousian M."/>
        </authorList>
    </citation>
    <scope>NUCLEOTIDE SEQUENCE [LARGE SCALE GENOMIC DNA]</scope>
    <source>
        <strain evidence="4">CBS 100304</strain>
        <tissue evidence="3">Vegetative mycelium</tissue>
    </source>
</reference>
<evidence type="ECO:0000313" key="4">
    <source>
        <dbReference type="Proteomes" id="UP000018144"/>
    </source>
</evidence>
<dbReference type="Pfam" id="PF03676">
    <property type="entry name" value="PHAF1"/>
    <property type="match status" value="2"/>
</dbReference>
<dbReference type="Proteomes" id="UP000018144">
    <property type="component" value="Unassembled WGS sequence"/>
</dbReference>